<organism evidence="4 5">
    <name type="scientific">Meripilus lineatus</name>
    <dbReference type="NCBI Taxonomy" id="2056292"/>
    <lineage>
        <taxon>Eukaryota</taxon>
        <taxon>Fungi</taxon>
        <taxon>Dikarya</taxon>
        <taxon>Basidiomycota</taxon>
        <taxon>Agaricomycotina</taxon>
        <taxon>Agaricomycetes</taxon>
        <taxon>Polyporales</taxon>
        <taxon>Meripilaceae</taxon>
        <taxon>Meripilus</taxon>
    </lineage>
</organism>
<dbReference type="PANTHER" id="PTHR43329">
    <property type="entry name" value="EPOXIDE HYDROLASE"/>
    <property type="match status" value="1"/>
</dbReference>
<dbReference type="InterPro" id="IPR000639">
    <property type="entry name" value="Epox_hydrolase-like"/>
</dbReference>
<evidence type="ECO:0000259" key="3">
    <source>
        <dbReference type="Pfam" id="PF00561"/>
    </source>
</evidence>
<comment type="caution">
    <text evidence="4">The sequence shown here is derived from an EMBL/GenBank/DDBJ whole genome shotgun (WGS) entry which is preliminary data.</text>
</comment>
<dbReference type="Gene3D" id="3.40.50.1820">
    <property type="entry name" value="alpha/beta hydrolase"/>
    <property type="match status" value="1"/>
</dbReference>
<protein>
    <recommendedName>
        <fullName evidence="3">AB hydrolase-1 domain-containing protein</fullName>
    </recommendedName>
</protein>
<dbReference type="Proteomes" id="UP001212997">
    <property type="component" value="Unassembled WGS sequence"/>
</dbReference>
<accession>A0AAD5V3V7</accession>
<comment type="similarity">
    <text evidence="2">Belongs to the AB hydrolase superfamily. Epoxide hydrolase family.</text>
</comment>
<dbReference type="AlphaFoldDB" id="A0AAD5V3V7"/>
<dbReference type="SUPFAM" id="SSF53474">
    <property type="entry name" value="alpha/beta-Hydrolases"/>
    <property type="match status" value="1"/>
</dbReference>
<evidence type="ECO:0000256" key="2">
    <source>
        <dbReference type="ARBA" id="ARBA00038334"/>
    </source>
</evidence>
<dbReference type="InterPro" id="IPR000073">
    <property type="entry name" value="AB_hydrolase_1"/>
</dbReference>
<proteinExistence type="inferred from homology"/>
<dbReference type="InterPro" id="IPR029058">
    <property type="entry name" value="AB_hydrolase_fold"/>
</dbReference>
<sequence>MKAIRTMVRLLNNPHNQAMLQETVARLDPKDNSEIAISSSLHHLRPGSRVNLELQSNIMATQSILYSTLPIRDLDVFFMEAGDNQSPLVLLLHGFPELSYSWRRVMLPLANQGYHVVAPDTRGYGRTVNRNNPGWITYDDDLWQFRLTNLVHDVVALALALGHKSVAAVVGHDFGSAIAGCCALVRPDFFKSVVLMSAPFPAPPTLPFDIRSQTSPQDPSPFSQFALLDGFLASVDPPRKHYTAYFSTRAANEDIHRPPQGLRNFLRAYFHMKSADWEGNDPRPLRNATEMPIMPNYYIMPLHETMAQVVEREAPSPEEIALNQWLTDSELSVFVQEFERTGFQGGLNRYRVMRDPRFVEELSLFAGKKIEIPAMFISGKKDWGVYQSPGAAQKMQISICTKMEEEDFVLVDGAGHWVQQEQAEKVVEHLSRFLKKVRTSC</sequence>
<name>A0AAD5V3V7_9APHY</name>
<gene>
    <name evidence="4" type="ORF">NLI96_g4851</name>
</gene>
<evidence type="ECO:0000313" key="4">
    <source>
        <dbReference type="EMBL" id="KAJ3485593.1"/>
    </source>
</evidence>
<evidence type="ECO:0000313" key="5">
    <source>
        <dbReference type="Proteomes" id="UP001212997"/>
    </source>
</evidence>
<dbReference type="Pfam" id="PF00561">
    <property type="entry name" value="Abhydrolase_1"/>
    <property type="match status" value="1"/>
</dbReference>
<dbReference type="GO" id="GO:0016787">
    <property type="term" value="F:hydrolase activity"/>
    <property type="evidence" value="ECO:0007669"/>
    <property type="project" value="UniProtKB-KW"/>
</dbReference>
<keyword evidence="5" id="KW-1185">Reference proteome</keyword>
<reference evidence="4" key="1">
    <citation type="submission" date="2022-07" db="EMBL/GenBank/DDBJ databases">
        <title>Genome Sequence of Physisporinus lineatus.</title>
        <authorList>
            <person name="Buettner E."/>
        </authorList>
    </citation>
    <scope>NUCLEOTIDE SEQUENCE</scope>
    <source>
        <strain evidence="4">VT162</strain>
    </source>
</reference>
<dbReference type="EMBL" id="JANAWD010000148">
    <property type="protein sequence ID" value="KAJ3485593.1"/>
    <property type="molecule type" value="Genomic_DNA"/>
</dbReference>
<keyword evidence="1" id="KW-0378">Hydrolase</keyword>
<evidence type="ECO:0000256" key="1">
    <source>
        <dbReference type="ARBA" id="ARBA00022801"/>
    </source>
</evidence>
<dbReference type="PRINTS" id="PR00412">
    <property type="entry name" value="EPOXHYDRLASE"/>
</dbReference>
<feature type="domain" description="AB hydrolase-1" evidence="3">
    <location>
        <begin position="87"/>
        <end position="419"/>
    </location>
</feature>